<reference evidence="1" key="2">
    <citation type="submission" date="2022-10" db="EMBL/GenBank/DDBJ databases">
        <authorList>
            <consortium name="ENA_rothamsted_submissions"/>
            <consortium name="culmorum"/>
            <person name="King R."/>
        </authorList>
    </citation>
    <scope>NUCLEOTIDE SEQUENCE</scope>
</reference>
<dbReference type="EMBL" id="OU893334">
    <property type="protein sequence ID" value="CAG9791655.1"/>
    <property type="molecule type" value="Genomic_DNA"/>
</dbReference>
<proteinExistence type="predicted"/>
<dbReference type="OrthoDB" id="341482at2759"/>
<protein>
    <submittedName>
        <fullName evidence="1">Uncharacterized protein</fullName>
    </submittedName>
</protein>
<evidence type="ECO:0000313" key="2">
    <source>
        <dbReference type="Proteomes" id="UP001153714"/>
    </source>
</evidence>
<accession>A0A9N9R7A8</accession>
<dbReference type="Proteomes" id="UP001153714">
    <property type="component" value="Chromosome 3"/>
</dbReference>
<gene>
    <name evidence="1" type="ORF">DIATSA_LOCUS9255</name>
</gene>
<organism evidence="1 2">
    <name type="scientific">Diatraea saccharalis</name>
    <name type="common">sugarcane borer</name>
    <dbReference type="NCBI Taxonomy" id="40085"/>
    <lineage>
        <taxon>Eukaryota</taxon>
        <taxon>Metazoa</taxon>
        <taxon>Ecdysozoa</taxon>
        <taxon>Arthropoda</taxon>
        <taxon>Hexapoda</taxon>
        <taxon>Insecta</taxon>
        <taxon>Pterygota</taxon>
        <taxon>Neoptera</taxon>
        <taxon>Endopterygota</taxon>
        <taxon>Lepidoptera</taxon>
        <taxon>Glossata</taxon>
        <taxon>Ditrysia</taxon>
        <taxon>Pyraloidea</taxon>
        <taxon>Crambidae</taxon>
        <taxon>Crambinae</taxon>
        <taxon>Diatraea</taxon>
    </lineage>
</organism>
<dbReference type="InterPro" id="IPR019321">
    <property type="entry name" value="Nucleoporin_Nup88"/>
</dbReference>
<sequence length="105" mass="11611">MGDSRYHVASFHSQRARQLFQFPLKTATAAASHQTVRKLHFLSPPSFSVERVVSSNCGSRVCVWGTRGVTVAELPSRWGRGGLFDSGNQTVLCKYHNLTCSLNIT</sequence>
<dbReference type="Pfam" id="PF10168">
    <property type="entry name" value="Nup88"/>
    <property type="match status" value="1"/>
</dbReference>
<evidence type="ECO:0000313" key="1">
    <source>
        <dbReference type="EMBL" id="CAG9791655.1"/>
    </source>
</evidence>
<reference evidence="1" key="1">
    <citation type="submission" date="2021-12" db="EMBL/GenBank/DDBJ databases">
        <authorList>
            <person name="King R."/>
        </authorList>
    </citation>
    <scope>NUCLEOTIDE SEQUENCE</scope>
</reference>
<keyword evidence="2" id="KW-1185">Reference proteome</keyword>
<dbReference type="AlphaFoldDB" id="A0A9N9R7A8"/>
<name>A0A9N9R7A8_9NEOP</name>